<organism evidence="1 2">
    <name type="scientific">Araneus ventricosus</name>
    <name type="common">Orbweaver spider</name>
    <name type="synonym">Epeira ventricosa</name>
    <dbReference type="NCBI Taxonomy" id="182803"/>
    <lineage>
        <taxon>Eukaryota</taxon>
        <taxon>Metazoa</taxon>
        <taxon>Ecdysozoa</taxon>
        <taxon>Arthropoda</taxon>
        <taxon>Chelicerata</taxon>
        <taxon>Arachnida</taxon>
        <taxon>Araneae</taxon>
        <taxon>Araneomorphae</taxon>
        <taxon>Entelegynae</taxon>
        <taxon>Araneoidea</taxon>
        <taxon>Araneidae</taxon>
        <taxon>Araneus</taxon>
    </lineage>
</organism>
<sequence>MCPTASDAFRLPYKAILKNRHPHTSKPVPVSWKVCKEDGSSFTLSHPIRTCPPAQDTTSLALLCPRYRLSLTMKLIESLQNQQLKRLQRDAIDYVMLKEINNRIPN</sequence>
<feature type="non-terminal residue" evidence="1">
    <location>
        <position position="106"/>
    </location>
</feature>
<keyword evidence="2" id="KW-1185">Reference proteome</keyword>
<dbReference type="Proteomes" id="UP000499080">
    <property type="component" value="Unassembled WGS sequence"/>
</dbReference>
<protein>
    <submittedName>
        <fullName evidence="1">Uncharacterized protein</fullName>
    </submittedName>
</protein>
<dbReference type="AlphaFoldDB" id="A0A4Y2L1I8"/>
<name>A0A4Y2L1I8_ARAVE</name>
<gene>
    <name evidence="1" type="ORF">AVEN_260465_1</name>
</gene>
<evidence type="ECO:0000313" key="2">
    <source>
        <dbReference type="Proteomes" id="UP000499080"/>
    </source>
</evidence>
<accession>A0A4Y2L1I8</accession>
<reference evidence="1 2" key="1">
    <citation type="journal article" date="2019" name="Sci. Rep.">
        <title>Orb-weaving spider Araneus ventricosus genome elucidates the spidroin gene catalogue.</title>
        <authorList>
            <person name="Kono N."/>
            <person name="Nakamura H."/>
            <person name="Ohtoshi R."/>
            <person name="Moran D.A.P."/>
            <person name="Shinohara A."/>
            <person name="Yoshida Y."/>
            <person name="Fujiwara M."/>
            <person name="Mori M."/>
            <person name="Tomita M."/>
            <person name="Arakawa K."/>
        </authorList>
    </citation>
    <scope>NUCLEOTIDE SEQUENCE [LARGE SCALE GENOMIC DNA]</scope>
</reference>
<comment type="caution">
    <text evidence="1">The sequence shown here is derived from an EMBL/GenBank/DDBJ whole genome shotgun (WGS) entry which is preliminary data.</text>
</comment>
<dbReference type="EMBL" id="BGPR01116915">
    <property type="protein sequence ID" value="GBN08392.1"/>
    <property type="molecule type" value="Genomic_DNA"/>
</dbReference>
<evidence type="ECO:0000313" key="1">
    <source>
        <dbReference type="EMBL" id="GBN08392.1"/>
    </source>
</evidence>
<proteinExistence type="predicted"/>